<reference evidence="2 3" key="1">
    <citation type="submission" date="2019-07" db="EMBL/GenBank/DDBJ databases">
        <title>Diversity of Bacteria from Kongsfjorden, Arctic.</title>
        <authorList>
            <person name="Yu Y."/>
        </authorList>
    </citation>
    <scope>NUCLEOTIDE SEQUENCE [LARGE SCALE GENOMIC DNA]</scope>
    <source>
        <strain evidence="2 3">SM1927</strain>
    </source>
</reference>
<name>A0ABY3FDF8_9GAMM</name>
<keyword evidence="3" id="KW-1185">Reference proteome</keyword>
<comment type="caution">
    <text evidence="2">The sequence shown here is derived from an EMBL/GenBank/DDBJ whole genome shotgun (WGS) entry which is preliminary data.</text>
</comment>
<dbReference type="InterPro" id="IPR000305">
    <property type="entry name" value="GIY-YIG_endonuc"/>
</dbReference>
<gene>
    <name evidence="2" type="ORF">FQP85_09505</name>
</gene>
<dbReference type="EMBL" id="VNFF01000008">
    <property type="protein sequence ID" value="TVU83419.1"/>
    <property type="molecule type" value="Genomic_DNA"/>
</dbReference>
<evidence type="ECO:0000313" key="2">
    <source>
        <dbReference type="EMBL" id="TVU83419.1"/>
    </source>
</evidence>
<dbReference type="Pfam" id="PF01541">
    <property type="entry name" value="GIY-YIG"/>
    <property type="match status" value="1"/>
</dbReference>
<accession>A0ABY3FDF8</accession>
<protein>
    <submittedName>
        <fullName evidence="2">GIY-YIG nuclease family protein</fullName>
    </submittedName>
</protein>
<organism evidence="2 3">
    <name type="scientific">Pseudoalteromonas neustonica</name>
    <dbReference type="NCBI Taxonomy" id="1840331"/>
    <lineage>
        <taxon>Bacteria</taxon>
        <taxon>Pseudomonadati</taxon>
        <taxon>Pseudomonadota</taxon>
        <taxon>Gammaproteobacteria</taxon>
        <taxon>Alteromonadales</taxon>
        <taxon>Pseudoalteromonadaceae</taxon>
        <taxon>Pseudoalteromonas</taxon>
    </lineage>
</organism>
<dbReference type="PROSITE" id="PS50164">
    <property type="entry name" value="GIY_YIG"/>
    <property type="match status" value="1"/>
</dbReference>
<proteinExistence type="predicted"/>
<evidence type="ECO:0000313" key="3">
    <source>
        <dbReference type="Proteomes" id="UP000317938"/>
    </source>
</evidence>
<feature type="domain" description="GIY-YIG" evidence="1">
    <location>
        <begin position="32"/>
        <end position="112"/>
    </location>
</feature>
<dbReference type="SUPFAM" id="SSF82771">
    <property type="entry name" value="GIY-YIG endonuclease"/>
    <property type="match status" value="1"/>
</dbReference>
<dbReference type="Gene3D" id="3.40.1440.10">
    <property type="entry name" value="GIY-YIG endonuclease"/>
    <property type="match status" value="1"/>
</dbReference>
<dbReference type="CDD" id="cd00719">
    <property type="entry name" value="GIY-YIG_SF"/>
    <property type="match status" value="1"/>
</dbReference>
<dbReference type="Proteomes" id="UP000317938">
    <property type="component" value="Unassembled WGS sequence"/>
</dbReference>
<evidence type="ECO:0000259" key="1">
    <source>
        <dbReference type="PROSITE" id="PS50164"/>
    </source>
</evidence>
<sequence>MFHCHGLANNAKSHSDHCVLDWERIMDTNRGTNIYLYVLKLQNSKLYVGQSIDPEKRIKAYFKGKGSAWTKLFPPTEIIKQWDSTFTDWKQAEVEENRITLTLMQKFGWKNVRGGYWSNTDENATFKGLKKHISLIRKFGLNINEVA</sequence>
<dbReference type="InterPro" id="IPR035901">
    <property type="entry name" value="GIY-YIG_endonuc_sf"/>
</dbReference>